<evidence type="ECO:0000313" key="2">
    <source>
        <dbReference type="EMBL" id="RNL77299.1"/>
    </source>
</evidence>
<evidence type="ECO:0000313" key="3">
    <source>
        <dbReference type="Proteomes" id="UP000277094"/>
    </source>
</evidence>
<dbReference type="Proteomes" id="UP000277094">
    <property type="component" value="Unassembled WGS sequence"/>
</dbReference>
<keyword evidence="3" id="KW-1185">Reference proteome</keyword>
<dbReference type="RefSeq" id="WP_123235445.1">
    <property type="nucleotide sequence ID" value="NZ_RJSG01000005.1"/>
</dbReference>
<feature type="transmembrane region" description="Helical" evidence="1">
    <location>
        <begin position="128"/>
        <end position="145"/>
    </location>
</feature>
<keyword evidence="1" id="KW-0472">Membrane</keyword>
<keyword evidence="1" id="KW-0812">Transmembrane</keyword>
<keyword evidence="1" id="KW-1133">Transmembrane helix</keyword>
<gene>
    <name evidence="2" type="ORF">EFL95_17715</name>
</gene>
<dbReference type="AlphaFoldDB" id="A0A3N0DNS0"/>
<name>A0A3N0DNS0_9ACTN</name>
<organism evidence="2 3">
    <name type="scientific">Nocardioides marmorisolisilvae</name>
    <dbReference type="NCBI Taxonomy" id="1542737"/>
    <lineage>
        <taxon>Bacteria</taxon>
        <taxon>Bacillati</taxon>
        <taxon>Actinomycetota</taxon>
        <taxon>Actinomycetes</taxon>
        <taxon>Propionibacteriales</taxon>
        <taxon>Nocardioidaceae</taxon>
        <taxon>Nocardioides</taxon>
    </lineage>
</organism>
<feature type="transmembrane region" description="Helical" evidence="1">
    <location>
        <begin position="94"/>
        <end position="116"/>
    </location>
</feature>
<sequence length="168" mass="18734">MALWRRPFELTIPAPSDAVLAAASAVDPNTLHDAQGFLNRGYGLDIAVVGASAFTANVWSPAGQNSYRGPRLRATAESDGSRTRLVGELWWQRLQISFTAMPLMVVAAIYGGFWGARRRPDEVAFSHWFFWSIAAALTLLIVFAWRRLPQRMAKEETQLKDALLRDLS</sequence>
<dbReference type="EMBL" id="RJSG01000005">
    <property type="protein sequence ID" value="RNL77299.1"/>
    <property type="molecule type" value="Genomic_DNA"/>
</dbReference>
<proteinExistence type="predicted"/>
<protein>
    <submittedName>
        <fullName evidence="2">Uncharacterized protein</fullName>
    </submittedName>
</protein>
<accession>A0A3N0DNS0</accession>
<comment type="caution">
    <text evidence="2">The sequence shown here is derived from an EMBL/GenBank/DDBJ whole genome shotgun (WGS) entry which is preliminary data.</text>
</comment>
<reference evidence="2 3" key="1">
    <citation type="submission" date="2018-11" db="EMBL/GenBank/DDBJ databases">
        <authorList>
            <person name="Li F."/>
        </authorList>
    </citation>
    <scope>NUCLEOTIDE SEQUENCE [LARGE SCALE GENOMIC DNA]</scope>
    <source>
        <strain evidence="2 3">KIS18-7</strain>
    </source>
</reference>
<evidence type="ECO:0000256" key="1">
    <source>
        <dbReference type="SAM" id="Phobius"/>
    </source>
</evidence>